<dbReference type="Pfam" id="PF01553">
    <property type="entry name" value="Acyltransferase"/>
    <property type="match status" value="1"/>
</dbReference>
<evidence type="ECO:0000256" key="7">
    <source>
        <dbReference type="ARBA" id="ARBA00022989"/>
    </source>
</evidence>
<dbReference type="EMBL" id="CH991556">
    <property type="protein sequence ID" value="EDQ88028.1"/>
    <property type="molecule type" value="Genomic_DNA"/>
</dbReference>
<keyword evidence="6 13" id="KW-0812">Transmembrane</keyword>
<dbReference type="GO" id="GO:0042171">
    <property type="term" value="F:lysophosphatidic acid acyltransferase activity"/>
    <property type="evidence" value="ECO:0000318"/>
    <property type="project" value="GO_Central"/>
</dbReference>
<protein>
    <recommendedName>
        <fullName evidence="14">Phospholipid/glycerol acyltransferase domain-containing protein</fullName>
    </recommendedName>
</protein>
<keyword evidence="16" id="KW-1185">Reference proteome</keyword>
<evidence type="ECO:0000256" key="4">
    <source>
        <dbReference type="ARBA" id="ARBA00022516"/>
    </source>
</evidence>
<feature type="transmembrane region" description="Helical" evidence="13">
    <location>
        <begin position="60"/>
        <end position="83"/>
    </location>
</feature>
<evidence type="ECO:0000256" key="13">
    <source>
        <dbReference type="SAM" id="Phobius"/>
    </source>
</evidence>
<keyword evidence="5" id="KW-0808">Transferase</keyword>
<proteinExistence type="inferred from homology"/>
<evidence type="ECO:0000256" key="8">
    <source>
        <dbReference type="ARBA" id="ARBA00023098"/>
    </source>
</evidence>
<evidence type="ECO:0000313" key="15">
    <source>
        <dbReference type="EMBL" id="EDQ88028.1"/>
    </source>
</evidence>
<dbReference type="GO" id="GO:0008374">
    <property type="term" value="F:O-acyltransferase activity"/>
    <property type="evidence" value="ECO:0007669"/>
    <property type="project" value="InterPro"/>
</dbReference>
<keyword evidence="10" id="KW-0594">Phospholipid biosynthesis</keyword>
<dbReference type="RefSeq" id="XP_001747104.1">
    <property type="nucleotide sequence ID" value="XM_001747052.1"/>
</dbReference>
<dbReference type="GeneID" id="5892380"/>
<evidence type="ECO:0000256" key="6">
    <source>
        <dbReference type="ARBA" id="ARBA00022692"/>
    </source>
</evidence>
<keyword evidence="8" id="KW-0443">Lipid metabolism</keyword>
<evidence type="ECO:0000313" key="16">
    <source>
        <dbReference type="Proteomes" id="UP000001357"/>
    </source>
</evidence>
<evidence type="ECO:0000256" key="9">
    <source>
        <dbReference type="ARBA" id="ARBA00023136"/>
    </source>
</evidence>
<gene>
    <name evidence="15" type="ORF">MONBRDRAFT_33064</name>
</gene>
<dbReference type="OMA" id="FLYHKSE"/>
<dbReference type="GO" id="GO:0016020">
    <property type="term" value="C:membrane"/>
    <property type="evidence" value="ECO:0007669"/>
    <property type="project" value="UniProtKB-SubCell"/>
</dbReference>
<keyword evidence="12" id="KW-0012">Acyltransferase</keyword>
<name>A9V3A9_MONBE</name>
<dbReference type="SMART" id="SM00563">
    <property type="entry name" value="PlsC"/>
    <property type="match status" value="1"/>
</dbReference>
<dbReference type="InParanoid" id="A9V3A9"/>
<dbReference type="InterPro" id="IPR045252">
    <property type="entry name" value="LPCAT1-like"/>
</dbReference>
<organism evidence="15 16">
    <name type="scientific">Monosiga brevicollis</name>
    <name type="common">Choanoflagellate</name>
    <dbReference type="NCBI Taxonomy" id="81824"/>
    <lineage>
        <taxon>Eukaryota</taxon>
        <taxon>Choanoflagellata</taxon>
        <taxon>Craspedida</taxon>
        <taxon>Salpingoecidae</taxon>
        <taxon>Monosiga</taxon>
    </lineage>
</organism>
<dbReference type="STRING" id="81824.A9V3A9"/>
<evidence type="ECO:0000256" key="3">
    <source>
        <dbReference type="ARBA" id="ARBA00008655"/>
    </source>
</evidence>
<evidence type="ECO:0000256" key="2">
    <source>
        <dbReference type="ARBA" id="ARBA00005189"/>
    </source>
</evidence>
<dbReference type="GO" id="GO:0005783">
    <property type="term" value="C:endoplasmic reticulum"/>
    <property type="evidence" value="ECO:0000318"/>
    <property type="project" value="GO_Central"/>
</dbReference>
<dbReference type="SUPFAM" id="SSF69593">
    <property type="entry name" value="Glycerol-3-phosphate (1)-acyltransferase"/>
    <property type="match status" value="1"/>
</dbReference>
<feature type="domain" description="Phospholipid/glycerol acyltransferase" evidence="14">
    <location>
        <begin position="159"/>
        <end position="272"/>
    </location>
</feature>
<comment type="pathway">
    <text evidence="2">Lipid metabolism.</text>
</comment>
<feature type="transmembrane region" description="Helical" evidence="13">
    <location>
        <begin position="104"/>
        <end position="125"/>
    </location>
</feature>
<evidence type="ECO:0000259" key="14">
    <source>
        <dbReference type="SMART" id="SM00563"/>
    </source>
</evidence>
<dbReference type="Proteomes" id="UP000001357">
    <property type="component" value="Unassembled WGS sequence"/>
</dbReference>
<comment type="similarity">
    <text evidence="3">Belongs to the 1-acyl-sn-glycerol-3-phosphate acyltransferase family.</text>
</comment>
<dbReference type="FunCoup" id="A9V3A9">
    <property type="interactions" value="835"/>
</dbReference>
<comment type="subcellular location">
    <subcellularLocation>
        <location evidence="1">Membrane</location>
    </subcellularLocation>
</comment>
<dbReference type="KEGG" id="mbr:MONBRDRAFT_33064"/>
<dbReference type="GO" id="GO:0008654">
    <property type="term" value="P:phospholipid biosynthetic process"/>
    <property type="evidence" value="ECO:0007669"/>
    <property type="project" value="UniProtKB-KW"/>
</dbReference>
<keyword evidence="4" id="KW-0444">Lipid biosynthesis</keyword>
<evidence type="ECO:0000256" key="10">
    <source>
        <dbReference type="ARBA" id="ARBA00023209"/>
    </source>
</evidence>
<reference evidence="15 16" key="1">
    <citation type="journal article" date="2008" name="Nature">
        <title>The genome of the choanoflagellate Monosiga brevicollis and the origin of metazoans.</title>
        <authorList>
            <consortium name="JGI Sequencing"/>
            <person name="King N."/>
            <person name="Westbrook M.J."/>
            <person name="Young S.L."/>
            <person name="Kuo A."/>
            <person name="Abedin M."/>
            <person name="Chapman J."/>
            <person name="Fairclough S."/>
            <person name="Hellsten U."/>
            <person name="Isogai Y."/>
            <person name="Letunic I."/>
            <person name="Marr M."/>
            <person name="Pincus D."/>
            <person name="Putnam N."/>
            <person name="Rokas A."/>
            <person name="Wright K.J."/>
            <person name="Zuzow R."/>
            <person name="Dirks W."/>
            <person name="Good M."/>
            <person name="Goodstein D."/>
            <person name="Lemons D."/>
            <person name="Li W."/>
            <person name="Lyons J.B."/>
            <person name="Morris A."/>
            <person name="Nichols S."/>
            <person name="Richter D.J."/>
            <person name="Salamov A."/>
            <person name="Bork P."/>
            <person name="Lim W.A."/>
            <person name="Manning G."/>
            <person name="Miller W.T."/>
            <person name="McGinnis W."/>
            <person name="Shapiro H."/>
            <person name="Tjian R."/>
            <person name="Grigoriev I.V."/>
            <person name="Rokhsar D."/>
        </authorList>
    </citation>
    <scope>NUCLEOTIDE SEQUENCE [LARGE SCALE GENOMIC DNA]</scope>
    <source>
        <strain evidence="16">MX1 / ATCC 50154</strain>
    </source>
</reference>
<keyword evidence="11" id="KW-1208">Phospholipid metabolism</keyword>
<dbReference type="eggNOG" id="KOG4666">
    <property type="taxonomic scope" value="Eukaryota"/>
</dbReference>
<keyword evidence="7 13" id="KW-1133">Transmembrane helix</keyword>
<evidence type="ECO:0000256" key="1">
    <source>
        <dbReference type="ARBA" id="ARBA00004370"/>
    </source>
</evidence>
<dbReference type="PANTHER" id="PTHR23063">
    <property type="entry name" value="PHOSPHOLIPID ACYLTRANSFERASE"/>
    <property type="match status" value="1"/>
</dbReference>
<evidence type="ECO:0000256" key="12">
    <source>
        <dbReference type="ARBA" id="ARBA00023315"/>
    </source>
</evidence>
<dbReference type="InterPro" id="IPR002123">
    <property type="entry name" value="Plipid/glycerol_acylTrfase"/>
</dbReference>
<dbReference type="AlphaFoldDB" id="A9V3A9"/>
<dbReference type="CDD" id="cd07991">
    <property type="entry name" value="LPLAT_LPCAT1-like"/>
    <property type="match status" value="1"/>
</dbReference>
<evidence type="ECO:0000256" key="5">
    <source>
        <dbReference type="ARBA" id="ARBA00022679"/>
    </source>
</evidence>
<evidence type="ECO:0000256" key="11">
    <source>
        <dbReference type="ARBA" id="ARBA00023264"/>
    </source>
</evidence>
<accession>A9V3A9</accession>
<keyword evidence="9 13" id="KW-0472">Membrane</keyword>
<sequence length="475" mass="53949">MAARAPRVGYVEKQRRRGLRSGRISVTSVAPPEPTLDPFRIDTAKAGSSDYFKLFVTGPILIPLRIILICIILLLANAWAFLLSIGATVDIHHPEKLATWRVKLALPVICFLARSILFVLGFYYIEVKGQPAPTKARREALSLPGTARFMLVNQSFVAPLAVCNHLSYFEPFALISLGYAHVSKSQVAAQWYWRLPMVFLQTLAVTREDRNSSSKAVNAIASHADRCLKGDLSMPLMIYPEGTTTCGNAICRFKTGAFRPGVPIQPVVLRLFYTHFNPSESFESELWFWRAFSQYAYHMKLEFLPVYYPTEEELDDHHLYADNVRRIMARKLNLHSADYSMYDVLLQYNARKLGLPPLLCSVEWGYFADNFDLRMEFANGAMEIFADMNTTKDALLTLNQLYAGTAWLQPPTLLVSWCLLKLGIKVDYEDVADLLADHEQALTFRQFLYLICDRQAPLDQIQIKPRASSIESKTR</sequence>
<dbReference type="PANTHER" id="PTHR23063:SF52">
    <property type="entry name" value="LYSOPHOSPHATIDYLCHOLINE ACYLTRANSFERASE"/>
    <property type="match status" value="1"/>
</dbReference>